<evidence type="ECO:0000256" key="5">
    <source>
        <dbReference type="ARBA" id="ARBA00023180"/>
    </source>
</evidence>
<dbReference type="InterPro" id="IPR011049">
    <property type="entry name" value="Serralysin-like_metalloprot_C"/>
</dbReference>
<dbReference type="Pfam" id="PF00353">
    <property type="entry name" value="HemolysinCabind"/>
    <property type="match status" value="6"/>
</dbReference>
<dbReference type="Proteomes" id="UP001228905">
    <property type="component" value="Unassembled WGS sequence"/>
</dbReference>
<dbReference type="InterPro" id="IPR013519">
    <property type="entry name" value="Int_alpha_beta-p"/>
</dbReference>
<evidence type="ECO:0000313" key="7">
    <source>
        <dbReference type="EMBL" id="MDQ0463376.1"/>
    </source>
</evidence>
<accession>A0ABU0IMY8</accession>
<comment type="caution">
    <text evidence="7">The sequence shown here is derived from an EMBL/GenBank/DDBJ whole genome shotgun (WGS) entry which is preliminary data.</text>
</comment>
<keyword evidence="5" id="KW-0325">Glycoprotein</keyword>
<dbReference type="Pfam" id="PF01839">
    <property type="entry name" value="FG-GAP"/>
    <property type="match status" value="1"/>
</dbReference>
<feature type="region of interest" description="Disordered" evidence="6">
    <location>
        <begin position="776"/>
        <end position="801"/>
    </location>
</feature>
<protein>
    <submittedName>
        <fullName evidence="7">Ca2+-binding RTX toxin-like protein</fullName>
    </submittedName>
</protein>
<evidence type="ECO:0000256" key="4">
    <source>
        <dbReference type="ARBA" id="ARBA00022737"/>
    </source>
</evidence>
<evidence type="ECO:0000256" key="1">
    <source>
        <dbReference type="ARBA" id="ARBA00004613"/>
    </source>
</evidence>
<comment type="subcellular location">
    <subcellularLocation>
        <location evidence="1">Secreted</location>
    </subcellularLocation>
</comment>
<dbReference type="InterPro" id="IPR028994">
    <property type="entry name" value="Integrin_alpha_N"/>
</dbReference>
<evidence type="ECO:0000256" key="2">
    <source>
        <dbReference type="ARBA" id="ARBA00022525"/>
    </source>
</evidence>
<dbReference type="InterPro" id="IPR018511">
    <property type="entry name" value="Hemolysin-typ_Ca-bd_CS"/>
</dbReference>
<dbReference type="InterPro" id="IPR001343">
    <property type="entry name" value="Hemolysn_Ca-bd"/>
</dbReference>
<name>A0ABU0IMY8_9CAUL</name>
<dbReference type="PANTHER" id="PTHR38340:SF1">
    <property type="entry name" value="S-LAYER PROTEIN"/>
    <property type="match status" value="1"/>
</dbReference>
<dbReference type="Gene3D" id="2.150.10.10">
    <property type="entry name" value="Serralysin-like metalloprotease, C-terminal"/>
    <property type="match status" value="4"/>
</dbReference>
<dbReference type="PROSITE" id="PS51470">
    <property type="entry name" value="FG_GAP"/>
    <property type="match status" value="1"/>
</dbReference>
<evidence type="ECO:0000256" key="3">
    <source>
        <dbReference type="ARBA" id="ARBA00022729"/>
    </source>
</evidence>
<proteinExistence type="predicted"/>
<dbReference type="PRINTS" id="PR00313">
    <property type="entry name" value="CABNDNGRPT"/>
</dbReference>
<dbReference type="Gene3D" id="2.130.10.130">
    <property type="entry name" value="Integrin alpha, N-terminal"/>
    <property type="match status" value="3"/>
</dbReference>
<dbReference type="PROSITE" id="PS00330">
    <property type="entry name" value="HEMOLYSIN_CALCIUM"/>
    <property type="match status" value="10"/>
</dbReference>
<keyword evidence="3" id="KW-0732">Signal</keyword>
<evidence type="ECO:0000313" key="8">
    <source>
        <dbReference type="Proteomes" id="UP001228905"/>
    </source>
</evidence>
<dbReference type="SMART" id="SM00191">
    <property type="entry name" value="Int_alpha"/>
    <property type="match status" value="6"/>
</dbReference>
<keyword evidence="8" id="KW-1185">Reference proteome</keyword>
<dbReference type="EMBL" id="JAUSVS010000002">
    <property type="protein sequence ID" value="MDQ0463376.1"/>
    <property type="molecule type" value="Genomic_DNA"/>
</dbReference>
<dbReference type="RefSeq" id="WP_307347204.1">
    <property type="nucleotide sequence ID" value="NZ_JAUSVS010000002.1"/>
</dbReference>
<evidence type="ECO:0000256" key="6">
    <source>
        <dbReference type="SAM" id="MobiDB-lite"/>
    </source>
</evidence>
<gene>
    <name evidence="7" type="ORF">QO010_001147</name>
</gene>
<reference evidence="7 8" key="1">
    <citation type="submission" date="2023-07" db="EMBL/GenBank/DDBJ databases">
        <title>Genomic Encyclopedia of Type Strains, Phase IV (KMG-IV): sequencing the most valuable type-strain genomes for metagenomic binning, comparative biology and taxonomic classification.</title>
        <authorList>
            <person name="Goeker M."/>
        </authorList>
    </citation>
    <scope>NUCLEOTIDE SEQUENCE [LARGE SCALE GENOMIC DNA]</scope>
    <source>
        <strain evidence="7 8">DSM 18695</strain>
    </source>
</reference>
<dbReference type="InterPro" id="IPR050557">
    <property type="entry name" value="RTX_toxin/Mannuronan_C5-epim"/>
</dbReference>
<dbReference type="PRINTS" id="PR01185">
    <property type="entry name" value="INTEGRINA"/>
</dbReference>
<sequence length="1040" mass="104336">MPSSSKVKILENIAPAEARAIRTTNLTGFGQYIAALGDINGDGLDDFMVSGTSDQQSYIVFGKSGGLGSFNTPSGIYSPNGVQFWGYGQGEVVGVGDVNGDGINDFLISTVYDNHDGYVTQAYLVYGRSVNDWSSYYLNAIDYGDGSTGIRIENELNGGYPPTGAIAGIGDINGDGYADFTVADSNSFYGANGGGSVMVVFGGPTLPQTIRPQMLDGSGGFVLYGEFQQAIGDAITGLGDINEDGCDDFAIIGAGIAGTRIFYGQPSFGNTGGYPLNISFNTGGTLLTADPWPYVSDGHFALAYRFVSNIASAGDVNGDGHLDFVASITGSGQAGFYPSEVFVVFGTGGTLPDINLSQLDGTNGFRITQNDPMADLGATLRAAGDVNGDGFDDLLIGNPKDSAHGANSGALWVFYGGPSFSAIETLSTANALKFEGGVAGDGIGVSADVADVNGDGVADLLIGGVTATRNGMYVVYGPWWTPPAPVNFTGGSGNDTQDGDAVADNLSGGDGNDTLNGLDGIDILDGGVGNDILNGGAGADSLAGGAGDDTYYVDDAGDTTYDSGGGYDTVRSTISWALASAIEQLILDGSGNIDGTGNDENNVITGNDGNNRLDGGEGADTLNGGLGIDTLLGGNGGDWLDGGGGADAMAGGTGDDSYVVDSASDAITELNGEGTDTVRASVTYILAANLENLIQEGSANINGTGNATANTLMGNAGANTLNGMDGDDLVKGGDGADTLIGGNGNDMLVGGNGTDDLDGAGDNDILSGGVGNDSLYGGSGNDQLDGGADNDTLNGGVGNDQLTGGTGIDALNGGDGNDSLDGGAGADAMNGGLGDDTFYVDDSSDTVAEALNQGTDIVRATASFTLSANIENMVLDGSANIDGTGNGLVNAITGNTGDNVIDGQGGDDVLKGLNGNDTLIGGTGGDILVGGAGADTFVVRQESVAQSHLGPFTLEVDTLNDLIAAQGDRLDLSAIDADSTTAGDQAFHLVGAFTSHAGEMTLTFAGGITTLQLDVDGDGATDYRMRITGDVRLDSGGWLL</sequence>
<dbReference type="SUPFAM" id="SSF69318">
    <property type="entry name" value="Integrin alpha N-terminal domain"/>
    <property type="match status" value="1"/>
</dbReference>
<dbReference type="SUPFAM" id="SSF51120">
    <property type="entry name" value="beta-Roll"/>
    <property type="match status" value="3"/>
</dbReference>
<dbReference type="PANTHER" id="PTHR38340">
    <property type="entry name" value="S-LAYER PROTEIN"/>
    <property type="match status" value="1"/>
</dbReference>
<organism evidence="7 8">
    <name type="scientific">Caulobacter ginsengisoli</name>
    <dbReference type="NCBI Taxonomy" id="400775"/>
    <lineage>
        <taxon>Bacteria</taxon>
        <taxon>Pseudomonadati</taxon>
        <taxon>Pseudomonadota</taxon>
        <taxon>Alphaproteobacteria</taxon>
        <taxon>Caulobacterales</taxon>
        <taxon>Caulobacteraceae</taxon>
        <taxon>Caulobacter</taxon>
    </lineage>
</organism>
<keyword evidence="2" id="KW-0964">Secreted</keyword>
<keyword evidence="4" id="KW-0677">Repeat</keyword>
<dbReference type="InterPro" id="IPR000413">
    <property type="entry name" value="Integrin_alpha"/>
</dbReference>
<dbReference type="InterPro" id="IPR013517">
    <property type="entry name" value="FG-GAP"/>
</dbReference>